<dbReference type="InterPro" id="IPR013912">
    <property type="entry name" value="Adenylate_cyclase-assoc_CAP_C"/>
</dbReference>
<evidence type="ECO:0000259" key="1">
    <source>
        <dbReference type="Pfam" id="PF08603"/>
    </source>
</evidence>
<feature type="domain" description="Adenylate cyclase-associated CAP C-terminal" evidence="1">
    <location>
        <begin position="22"/>
        <end position="131"/>
    </location>
</feature>
<dbReference type="InterPro" id="IPR036223">
    <property type="entry name" value="CAP_C_sf"/>
</dbReference>
<sequence length="207" mass="23156">MMLFKKPANHFVSDKKDETFTVAPEDIPTPKALYFKGLSNCTVTVTAPCTKLQIEACEGTLFILKGRIVTQVVEMWRSSKLKLRVEAVARTVQADDVKGLDLVYSDKALFETVVWTMCEDLSIRLDGSEGNTFHTGLSQAKLQTHKDISEILDSDQFIVRLVDGVLANEVVVRIGGGFATTVRDDDAFTEKQKRDQEKLANINKLER</sequence>
<dbReference type="InterPro" id="IPR016098">
    <property type="entry name" value="CAP/MinC_C"/>
</dbReference>
<dbReference type="Pfam" id="PF08603">
    <property type="entry name" value="CAP_C"/>
    <property type="match status" value="1"/>
</dbReference>
<accession>A0A507EYI3</accession>
<keyword evidence="3" id="KW-1185">Reference proteome</keyword>
<comment type="caution">
    <text evidence="2">The sequence shown here is derived from an EMBL/GenBank/DDBJ whole genome shotgun (WGS) entry which is preliminary data.</text>
</comment>
<organism evidence="2 3">
    <name type="scientific">Chytriomyces confervae</name>
    <dbReference type="NCBI Taxonomy" id="246404"/>
    <lineage>
        <taxon>Eukaryota</taxon>
        <taxon>Fungi</taxon>
        <taxon>Fungi incertae sedis</taxon>
        <taxon>Chytridiomycota</taxon>
        <taxon>Chytridiomycota incertae sedis</taxon>
        <taxon>Chytridiomycetes</taxon>
        <taxon>Chytridiales</taxon>
        <taxon>Chytriomycetaceae</taxon>
        <taxon>Chytriomyces</taxon>
    </lineage>
</organism>
<dbReference type="Proteomes" id="UP000320333">
    <property type="component" value="Unassembled WGS sequence"/>
</dbReference>
<evidence type="ECO:0000313" key="3">
    <source>
        <dbReference type="Proteomes" id="UP000320333"/>
    </source>
</evidence>
<protein>
    <recommendedName>
        <fullName evidence="1">Adenylate cyclase-associated CAP C-terminal domain-containing protein</fullName>
    </recommendedName>
</protein>
<gene>
    <name evidence="2" type="ORF">CcCBS67573_g07198</name>
</gene>
<dbReference type="GO" id="GO:0003779">
    <property type="term" value="F:actin binding"/>
    <property type="evidence" value="ECO:0007669"/>
    <property type="project" value="InterPro"/>
</dbReference>
<dbReference type="AlphaFoldDB" id="A0A507EYI3"/>
<reference evidence="2 3" key="1">
    <citation type="journal article" date="2019" name="Sci. Rep.">
        <title>Comparative genomics of chytrid fungi reveal insights into the obligate biotrophic and pathogenic lifestyle of Synchytrium endobioticum.</title>
        <authorList>
            <person name="van de Vossenberg B.T.L.H."/>
            <person name="Warris S."/>
            <person name="Nguyen H.D.T."/>
            <person name="van Gent-Pelzer M.P.E."/>
            <person name="Joly D.L."/>
            <person name="van de Geest H.C."/>
            <person name="Bonants P.J.M."/>
            <person name="Smith D.S."/>
            <person name="Levesque C.A."/>
            <person name="van der Lee T.A.J."/>
        </authorList>
    </citation>
    <scope>NUCLEOTIDE SEQUENCE [LARGE SCALE GENOMIC DNA]</scope>
    <source>
        <strain evidence="2 3">CBS 675.73</strain>
    </source>
</reference>
<dbReference type="GO" id="GO:0007010">
    <property type="term" value="P:cytoskeleton organization"/>
    <property type="evidence" value="ECO:0007669"/>
    <property type="project" value="InterPro"/>
</dbReference>
<proteinExistence type="predicted"/>
<dbReference type="EMBL" id="QEAP01000357">
    <property type="protein sequence ID" value="TPX68430.1"/>
    <property type="molecule type" value="Genomic_DNA"/>
</dbReference>
<dbReference type="Gene3D" id="2.160.20.70">
    <property type="match status" value="1"/>
</dbReference>
<dbReference type="SUPFAM" id="SSF69340">
    <property type="entry name" value="C-terminal domain of adenylylcyclase associated protein"/>
    <property type="match status" value="1"/>
</dbReference>
<name>A0A507EYI3_9FUNG</name>
<dbReference type="OrthoDB" id="2522835at2759"/>
<evidence type="ECO:0000313" key="2">
    <source>
        <dbReference type="EMBL" id="TPX68430.1"/>
    </source>
</evidence>